<sequence>MLISFILGLVFGLGLILSGMYSPDIILSGLKIGADTFQLNLYVTFISALFVTFVLFQVRRILEKPVLNACYDLPTSVAIDWKLIVGATLFGVGWGITGLCPGPNIVGLGIISWPIYWLNFLGMVIGFLGTRYLIVKWGK</sequence>
<dbReference type="AlphaFoldDB" id="A0A0W1A0S5"/>
<feature type="transmembrane region" description="Helical" evidence="1">
    <location>
        <begin position="116"/>
        <end position="134"/>
    </location>
</feature>
<feature type="transmembrane region" description="Helical" evidence="1">
    <location>
        <begin position="77"/>
        <end position="96"/>
    </location>
</feature>
<evidence type="ECO:0000313" key="2">
    <source>
        <dbReference type="EMBL" id="KTD74967.1"/>
    </source>
</evidence>
<gene>
    <name evidence="2" type="ORF">Lwal_3008</name>
</gene>
<proteinExistence type="predicted"/>
<keyword evidence="3" id="KW-1185">Reference proteome</keyword>
<feature type="transmembrane region" description="Helical" evidence="1">
    <location>
        <begin position="37"/>
        <end position="56"/>
    </location>
</feature>
<comment type="caution">
    <text evidence="2">The sequence shown here is derived from an EMBL/GenBank/DDBJ whole genome shotgun (WGS) entry which is preliminary data.</text>
</comment>
<keyword evidence="1 2" id="KW-0812">Transmembrane</keyword>
<dbReference type="EMBL" id="LNZB01000060">
    <property type="protein sequence ID" value="KTD74967.1"/>
    <property type="molecule type" value="Genomic_DNA"/>
</dbReference>
<protein>
    <submittedName>
        <fullName evidence="2">Transmembrane protein</fullName>
    </submittedName>
</protein>
<dbReference type="STRING" id="66969.Lwal_3008"/>
<dbReference type="Proteomes" id="UP000054729">
    <property type="component" value="Unassembled WGS sequence"/>
</dbReference>
<dbReference type="Pfam" id="PF20398">
    <property type="entry name" value="DUF6691"/>
    <property type="match status" value="1"/>
</dbReference>
<name>A0A0W1A0S5_9GAMM</name>
<dbReference type="PATRIC" id="fig|66969.6.peg.3279"/>
<reference evidence="2 3" key="1">
    <citation type="submission" date="2015-11" db="EMBL/GenBank/DDBJ databases">
        <title>Genomic analysis of 38 Legionella species identifies large and diverse effector repertoires.</title>
        <authorList>
            <person name="Burstein D."/>
            <person name="Amaro F."/>
            <person name="Zusman T."/>
            <person name="Lifshitz Z."/>
            <person name="Cohen O."/>
            <person name="Gilbert J.A."/>
            <person name="Pupko T."/>
            <person name="Shuman H.A."/>
            <person name="Segal G."/>
        </authorList>
    </citation>
    <scope>NUCLEOTIDE SEQUENCE [LARGE SCALE GENOMIC DNA]</scope>
    <source>
        <strain evidence="2 3">ATCC 51914</strain>
    </source>
</reference>
<keyword evidence="1" id="KW-0472">Membrane</keyword>
<dbReference type="InterPro" id="IPR046513">
    <property type="entry name" value="DUF6691"/>
</dbReference>
<accession>A0A0W1A0S5</accession>
<dbReference type="RefSeq" id="WP_231951058.1">
    <property type="nucleotide sequence ID" value="NZ_CAAAIQ010000022.1"/>
</dbReference>
<keyword evidence="1" id="KW-1133">Transmembrane helix</keyword>
<evidence type="ECO:0000256" key="1">
    <source>
        <dbReference type="SAM" id="Phobius"/>
    </source>
</evidence>
<evidence type="ECO:0000313" key="3">
    <source>
        <dbReference type="Proteomes" id="UP000054729"/>
    </source>
</evidence>
<organism evidence="2 3">
    <name type="scientific">Legionella waltersii</name>
    <dbReference type="NCBI Taxonomy" id="66969"/>
    <lineage>
        <taxon>Bacteria</taxon>
        <taxon>Pseudomonadati</taxon>
        <taxon>Pseudomonadota</taxon>
        <taxon>Gammaproteobacteria</taxon>
        <taxon>Legionellales</taxon>
        <taxon>Legionellaceae</taxon>
        <taxon>Legionella</taxon>
    </lineage>
</organism>